<evidence type="ECO:0000256" key="6">
    <source>
        <dbReference type="ARBA" id="ARBA00022741"/>
    </source>
</evidence>
<comment type="similarity">
    <text evidence="2">Belongs to the FtsK/SpoIIIE/SftA family.</text>
</comment>
<dbReference type="InterPro" id="IPR050206">
    <property type="entry name" value="FtsK/SpoIIIE/SftA"/>
</dbReference>
<feature type="transmembrane region" description="Helical" evidence="14">
    <location>
        <begin position="90"/>
        <end position="110"/>
    </location>
</feature>
<feature type="transmembrane region" description="Helical" evidence="14">
    <location>
        <begin position="136"/>
        <end position="158"/>
    </location>
</feature>
<dbReference type="Pfam" id="PF01580">
    <property type="entry name" value="FtsK_SpoIIIE"/>
    <property type="match status" value="1"/>
</dbReference>
<keyword evidence="6 13" id="KW-0547">Nucleotide-binding</keyword>
<feature type="binding site" evidence="13">
    <location>
        <begin position="522"/>
        <end position="529"/>
    </location>
    <ligand>
        <name>ATP</name>
        <dbReference type="ChEBI" id="CHEBI:30616"/>
    </ligand>
</feature>
<dbReference type="Pfam" id="PF13491">
    <property type="entry name" value="FtsK_4TM"/>
    <property type="match status" value="1"/>
</dbReference>
<evidence type="ECO:0000256" key="2">
    <source>
        <dbReference type="ARBA" id="ARBA00006474"/>
    </source>
</evidence>
<gene>
    <name evidence="16" type="ORF">EVJ46_02680</name>
</gene>
<comment type="caution">
    <text evidence="16">The sequence shown here is derived from an EMBL/GenBank/DDBJ whole genome shotgun (WGS) entry which is preliminary data.</text>
</comment>
<feature type="transmembrane region" description="Helical" evidence="14">
    <location>
        <begin position="62"/>
        <end position="83"/>
    </location>
</feature>
<keyword evidence="9 14" id="KW-1133">Transmembrane helix</keyword>
<dbReference type="InterPro" id="IPR027417">
    <property type="entry name" value="P-loop_NTPase"/>
</dbReference>
<keyword evidence="5 14" id="KW-0812">Transmembrane</keyword>
<evidence type="ECO:0000256" key="11">
    <source>
        <dbReference type="ARBA" id="ARBA00023136"/>
    </source>
</evidence>
<dbReference type="Proteomes" id="UP000316562">
    <property type="component" value="Unassembled WGS sequence"/>
</dbReference>
<evidence type="ECO:0000259" key="15">
    <source>
        <dbReference type="PROSITE" id="PS50901"/>
    </source>
</evidence>
<evidence type="ECO:0000256" key="10">
    <source>
        <dbReference type="ARBA" id="ARBA00023125"/>
    </source>
</evidence>
<dbReference type="InterPro" id="IPR041027">
    <property type="entry name" value="FtsK_alpha"/>
</dbReference>
<keyword evidence="11 14" id="KW-0472">Membrane</keyword>
<dbReference type="InterPro" id="IPR036388">
    <property type="entry name" value="WH-like_DNA-bd_sf"/>
</dbReference>
<dbReference type="Gene3D" id="3.30.980.40">
    <property type="match status" value="1"/>
</dbReference>
<evidence type="ECO:0000256" key="13">
    <source>
        <dbReference type="PROSITE-ProRule" id="PRU00289"/>
    </source>
</evidence>
<dbReference type="GO" id="GO:0051301">
    <property type="term" value="P:cell division"/>
    <property type="evidence" value="ECO:0007669"/>
    <property type="project" value="UniProtKB-KW"/>
</dbReference>
<dbReference type="GO" id="GO:0005524">
    <property type="term" value="F:ATP binding"/>
    <property type="evidence" value="ECO:0007669"/>
    <property type="project" value="UniProtKB-UniRule"/>
</dbReference>
<dbReference type="SMART" id="SM00843">
    <property type="entry name" value="Ftsk_gamma"/>
    <property type="match status" value="1"/>
</dbReference>
<dbReference type="AlphaFoldDB" id="A0A519BIQ4"/>
<proteinExistence type="inferred from homology"/>
<comment type="subcellular location">
    <subcellularLocation>
        <location evidence="1">Cell membrane</location>
        <topology evidence="1">Multi-pass membrane protein</topology>
    </subcellularLocation>
</comment>
<dbReference type="InterPro" id="IPR036390">
    <property type="entry name" value="WH_DNA-bd_sf"/>
</dbReference>
<evidence type="ECO:0000256" key="1">
    <source>
        <dbReference type="ARBA" id="ARBA00004651"/>
    </source>
</evidence>
<name>A0A519BIQ4_ACIG2</name>
<keyword evidence="12" id="KW-0131">Cell cycle</keyword>
<evidence type="ECO:0000256" key="3">
    <source>
        <dbReference type="ARBA" id="ARBA00022475"/>
    </source>
</evidence>
<dbReference type="PANTHER" id="PTHR22683:SF41">
    <property type="entry name" value="DNA TRANSLOCASE FTSK"/>
    <property type="match status" value="1"/>
</dbReference>
<evidence type="ECO:0000313" key="17">
    <source>
        <dbReference type="Proteomes" id="UP000316562"/>
    </source>
</evidence>
<dbReference type="InterPro" id="IPR002543">
    <property type="entry name" value="FtsK_dom"/>
</dbReference>
<dbReference type="GO" id="GO:0005886">
    <property type="term" value="C:plasma membrane"/>
    <property type="evidence" value="ECO:0007669"/>
    <property type="project" value="UniProtKB-SubCell"/>
</dbReference>
<accession>A0A519BIQ4</accession>
<dbReference type="Gene3D" id="1.10.10.10">
    <property type="entry name" value="Winged helix-like DNA-binding domain superfamily/Winged helix DNA-binding domain"/>
    <property type="match status" value="1"/>
</dbReference>
<dbReference type="EMBL" id="SGBC01000001">
    <property type="protein sequence ID" value="RZD17151.1"/>
    <property type="molecule type" value="Genomic_DNA"/>
</dbReference>
<sequence length="830" mass="94349">MQHYKKFLSSVVLILLSVYSFISLLSYNVYQISSNSYSIAVKRSVNLGGEFGSFISMWMLQIFGYGYFLLILICFIIGIILIITKKDYKFYSGLALFYLNSLIFLNLIYADSLYHKFSISGGGLIGEELLNSGERLLGEIGVILVILFVYVIAFLLLFDNYDLKKLYAAVINYKNQLQSKIYAILKIKSKGLENENIAVNDNKFPIRKSFQNNLKGRLYNIFDNVMTKLKIKKKLKTINKNNDNNNYSDDLKYSGEFELSTKNNKGNNLWYDSNLKNTYDDEKKYGRPDDETVERFKDIDKTETDEDNYQTKKYILKHEENIDIKEDGANYKIDNNKNIESRIDKRADETKSENADGNLPDAAADKEFEIPLPSILPIRVLDEKQKIDKIELTQNAKIIEKKLSDLGIKGRITGIEPGPIITMYEFEPESGVKVGKIQTVSEDLTMALKSKSVRITGVIQGKSAVGIEVPNRKRETVYFSELINSAEFKNSKSLLTIVLGKGPKGNNAVFDLAKCPHLLVAGSTGSGKSVFLNTLITSILFKATYEEVNFLMIDPKRLELTFYEGLPHLVTDVVCDPKKAAAALSWAVKEMEDRYKMMQEAKVRNIEQYNVYLKQNHKQILPFLVIIIDELSDLMLVSPKDVETSIMRLSQMARACGIHLVIATQRPSVNVITGVIKANMPSRLAFLVSSKIDSRTILDSNGAEELLGNGDMLFLPPGQGKLLRIHGAYISEEEIQNVINSIVSRHLPSQKKELLINEFEKSNNFDRITENTQDENLHEELLDLINERNMEYVSISFVQRNFRIGFNRAARLIERLQSEGILNNKGRIIK</sequence>
<keyword evidence="10" id="KW-0238">DNA-binding</keyword>
<evidence type="ECO:0000256" key="12">
    <source>
        <dbReference type="ARBA" id="ARBA00023306"/>
    </source>
</evidence>
<dbReference type="InterPro" id="IPR025199">
    <property type="entry name" value="FtsK_4TM"/>
</dbReference>
<keyword evidence="8 13" id="KW-0067">ATP-binding</keyword>
<dbReference type="Gene3D" id="3.40.50.300">
    <property type="entry name" value="P-loop containing nucleotide triphosphate hydrolases"/>
    <property type="match status" value="1"/>
</dbReference>
<dbReference type="Pfam" id="PF09397">
    <property type="entry name" value="FtsK_gamma"/>
    <property type="match status" value="1"/>
</dbReference>
<protein>
    <submittedName>
        <fullName evidence="16">DNA translocase FtsK</fullName>
    </submittedName>
</protein>
<keyword evidence="7" id="KW-0159">Chromosome partition</keyword>
<dbReference type="Pfam" id="PF17854">
    <property type="entry name" value="FtsK_alpha"/>
    <property type="match status" value="1"/>
</dbReference>
<evidence type="ECO:0000256" key="7">
    <source>
        <dbReference type="ARBA" id="ARBA00022829"/>
    </source>
</evidence>
<organism evidence="16 17">
    <name type="scientific">Acididesulfobacter guangdongensis</name>
    <dbReference type="NCBI Taxonomy" id="2597225"/>
    <lineage>
        <taxon>Bacteria</taxon>
        <taxon>Deltaproteobacteria</taxon>
        <taxon>Candidatus Acidulodesulfobacterales</taxon>
        <taxon>Candidatus Acididesulfobacter</taxon>
    </lineage>
</organism>
<dbReference type="InterPro" id="IPR018541">
    <property type="entry name" value="Ftsk_gamma"/>
</dbReference>
<reference evidence="16 17" key="1">
    <citation type="journal article" date="2019" name="ISME J.">
        <title>Insights into ecological role of a new deltaproteobacterial order Candidatus Acidulodesulfobacterales by metagenomics and metatranscriptomics.</title>
        <authorList>
            <person name="Tan S."/>
            <person name="Liu J."/>
            <person name="Fang Y."/>
            <person name="Hedlund B.P."/>
            <person name="Lian Z.H."/>
            <person name="Huang L.Y."/>
            <person name="Li J.T."/>
            <person name="Huang L.N."/>
            <person name="Li W.J."/>
            <person name="Jiang H.C."/>
            <person name="Dong H.L."/>
            <person name="Shu W.S."/>
        </authorList>
    </citation>
    <scope>NUCLEOTIDE SEQUENCE [LARGE SCALE GENOMIC DNA]</scope>
    <source>
        <strain evidence="16">AP2</strain>
    </source>
</reference>
<dbReference type="GO" id="GO:0003677">
    <property type="term" value="F:DNA binding"/>
    <property type="evidence" value="ECO:0007669"/>
    <property type="project" value="UniProtKB-KW"/>
</dbReference>
<dbReference type="PANTHER" id="PTHR22683">
    <property type="entry name" value="SPORULATION PROTEIN RELATED"/>
    <property type="match status" value="1"/>
</dbReference>
<keyword evidence="4" id="KW-0132">Cell division</keyword>
<keyword evidence="3" id="KW-1003">Cell membrane</keyword>
<dbReference type="GO" id="GO:0007059">
    <property type="term" value="P:chromosome segregation"/>
    <property type="evidence" value="ECO:0007669"/>
    <property type="project" value="UniProtKB-KW"/>
</dbReference>
<evidence type="ECO:0000313" key="16">
    <source>
        <dbReference type="EMBL" id="RZD17151.1"/>
    </source>
</evidence>
<dbReference type="SUPFAM" id="SSF52540">
    <property type="entry name" value="P-loop containing nucleoside triphosphate hydrolases"/>
    <property type="match status" value="1"/>
</dbReference>
<dbReference type="PROSITE" id="PS50901">
    <property type="entry name" value="FTSK"/>
    <property type="match status" value="1"/>
</dbReference>
<evidence type="ECO:0000256" key="9">
    <source>
        <dbReference type="ARBA" id="ARBA00022989"/>
    </source>
</evidence>
<evidence type="ECO:0000256" key="5">
    <source>
        <dbReference type="ARBA" id="ARBA00022692"/>
    </source>
</evidence>
<evidence type="ECO:0000256" key="8">
    <source>
        <dbReference type="ARBA" id="ARBA00022840"/>
    </source>
</evidence>
<dbReference type="SUPFAM" id="SSF46785">
    <property type="entry name" value="Winged helix' DNA-binding domain"/>
    <property type="match status" value="1"/>
</dbReference>
<evidence type="ECO:0000256" key="14">
    <source>
        <dbReference type="SAM" id="Phobius"/>
    </source>
</evidence>
<feature type="domain" description="FtsK" evidence="15">
    <location>
        <begin position="505"/>
        <end position="695"/>
    </location>
</feature>
<evidence type="ECO:0000256" key="4">
    <source>
        <dbReference type="ARBA" id="ARBA00022618"/>
    </source>
</evidence>
<feature type="transmembrane region" description="Helical" evidence="14">
    <location>
        <begin position="7"/>
        <end position="27"/>
    </location>
</feature>